<comment type="caution">
    <text evidence="2">The sequence shown here is derived from an EMBL/GenBank/DDBJ whole genome shotgun (WGS) entry which is preliminary data.</text>
</comment>
<gene>
    <name evidence="2" type="ORF">GCM10009741_65940</name>
</gene>
<keyword evidence="3" id="KW-1185">Reference proteome</keyword>
<name>A0ABN2C4B5_9ACTN</name>
<accession>A0ABN2C4B5</accession>
<dbReference type="Gene3D" id="3.40.50.720">
    <property type="entry name" value="NAD(P)-binding Rossmann-like Domain"/>
    <property type="match status" value="1"/>
</dbReference>
<dbReference type="PANTHER" id="PTHR43162">
    <property type="match status" value="1"/>
</dbReference>
<protein>
    <submittedName>
        <fullName evidence="2">NAD(P)H-binding protein</fullName>
    </submittedName>
</protein>
<feature type="domain" description="NmrA-like" evidence="1">
    <location>
        <begin position="45"/>
        <end position="293"/>
    </location>
</feature>
<dbReference type="InterPro" id="IPR008030">
    <property type="entry name" value="NmrA-like"/>
</dbReference>
<reference evidence="2 3" key="1">
    <citation type="journal article" date="2019" name="Int. J. Syst. Evol. Microbiol.">
        <title>The Global Catalogue of Microorganisms (GCM) 10K type strain sequencing project: providing services to taxonomists for standard genome sequencing and annotation.</title>
        <authorList>
            <consortium name="The Broad Institute Genomics Platform"/>
            <consortium name="The Broad Institute Genome Sequencing Center for Infectious Disease"/>
            <person name="Wu L."/>
            <person name="Ma J."/>
        </authorList>
    </citation>
    <scope>NUCLEOTIDE SEQUENCE [LARGE SCALE GENOMIC DNA]</scope>
    <source>
        <strain evidence="2 3">JCM 14303</strain>
    </source>
</reference>
<evidence type="ECO:0000313" key="2">
    <source>
        <dbReference type="EMBL" id="GAA1552266.1"/>
    </source>
</evidence>
<evidence type="ECO:0000313" key="3">
    <source>
        <dbReference type="Proteomes" id="UP001500363"/>
    </source>
</evidence>
<evidence type="ECO:0000259" key="1">
    <source>
        <dbReference type="Pfam" id="PF05368"/>
    </source>
</evidence>
<dbReference type="Proteomes" id="UP001500363">
    <property type="component" value="Unassembled WGS sequence"/>
</dbReference>
<dbReference type="Pfam" id="PF05368">
    <property type="entry name" value="NmrA"/>
    <property type="match status" value="1"/>
</dbReference>
<dbReference type="Gene3D" id="3.90.25.10">
    <property type="entry name" value="UDP-galactose 4-epimerase, domain 1"/>
    <property type="match status" value="1"/>
</dbReference>
<dbReference type="InterPro" id="IPR036291">
    <property type="entry name" value="NAD(P)-bd_dom_sf"/>
</dbReference>
<dbReference type="EMBL" id="BAAANC010000003">
    <property type="protein sequence ID" value="GAA1552266.1"/>
    <property type="molecule type" value="Genomic_DNA"/>
</dbReference>
<proteinExistence type="predicted"/>
<organism evidence="2 3">
    <name type="scientific">Kribbella lupini</name>
    <dbReference type="NCBI Taxonomy" id="291602"/>
    <lineage>
        <taxon>Bacteria</taxon>
        <taxon>Bacillati</taxon>
        <taxon>Actinomycetota</taxon>
        <taxon>Actinomycetes</taxon>
        <taxon>Propionibacteriales</taxon>
        <taxon>Kribbellaceae</taxon>
        <taxon>Kribbella</taxon>
    </lineage>
</organism>
<dbReference type="InterPro" id="IPR051604">
    <property type="entry name" value="Ergot_Alk_Oxidoreductase"/>
</dbReference>
<dbReference type="PANTHER" id="PTHR43162:SF1">
    <property type="entry name" value="PRESTALK A DIFFERENTIATION PROTEIN A"/>
    <property type="match status" value="1"/>
</dbReference>
<dbReference type="SUPFAM" id="SSF51735">
    <property type="entry name" value="NAD(P)-binding Rossmann-fold domains"/>
    <property type="match status" value="1"/>
</dbReference>
<sequence length="322" mass="34618">MRAAGPPPLCCTVISHLVSVAPSYDQQLSYTLRELLPTGWDWGMTILVTGATGSVGRLLVDELVAAGVRDVRALTNNPAKAALPSGVEVAHGYLGKPATLPAALDGVDTVYLAPLPAYVDEFVTAAQKAGVRRVVVLSGEPAEYEAQGDPGSWHYYKVERAIEDGGFEWVHLRPGQFMNNTLDWAPSIKAEGVVRGPYADAVQLPIDLGDIAAVASAVLRDESYTGQKLGMSGPEQLTQPQEVALIGEALGRELRFEELTHEEAVAAWTPFMGAESAEWLVDGFRMMAEYAAEPSPVVQEVAGRPAKSYREWARDNVAAFRG</sequence>